<gene>
    <name evidence="5" type="ORF">E1288_33500</name>
</gene>
<dbReference type="PANTHER" id="PTHR24276:SF98">
    <property type="entry name" value="FI18310P1-RELATED"/>
    <property type="match status" value="1"/>
</dbReference>
<evidence type="ECO:0000313" key="5">
    <source>
        <dbReference type="EMBL" id="TDD41205.1"/>
    </source>
</evidence>
<dbReference type="InterPro" id="IPR018114">
    <property type="entry name" value="TRYPSIN_HIS"/>
</dbReference>
<evidence type="ECO:0000259" key="4">
    <source>
        <dbReference type="PROSITE" id="PS50240"/>
    </source>
</evidence>
<dbReference type="SUPFAM" id="SSF50494">
    <property type="entry name" value="Trypsin-like serine proteases"/>
    <property type="match status" value="1"/>
</dbReference>
<dbReference type="GO" id="GO:0004252">
    <property type="term" value="F:serine-type endopeptidase activity"/>
    <property type="evidence" value="ECO:0007669"/>
    <property type="project" value="InterPro"/>
</dbReference>
<protein>
    <submittedName>
        <fullName evidence="5">Trypsin-like serine protease</fullName>
    </submittedName>
</protein>
<keyword evidence="5" id="KW-0645">Protease</keyword>
<dbReference type="InterPro" id="IPR001254">
    <property type="entry name" value="Trypsin_dom"/>
</dbReference>
<dbReference type="InterPro" id="IPR001314">
    <property type="entry name" value="Peptidase_S1A"/>
</dbReference>
<sequence>MIAGVVAAAAAVGVGVAMSVPAGAVANARDAADGAFPFAVKFLMTDIPKPDGSKYDSACSGALIDPQWVITAGHCFHDVDRKPVSGPTPYPTTAIVGRTEDADEDEGHEVEVVEVRQSPVNDVAVVRLAEPIDDVRPLALRSTPPRPGETLVLAGWGQESADATEPATHLQVGKVQVHDVQDAITTVTGSWPSPDTSACPTDSGAPYFENRGPGADALVSVESGGPDCPHAQPEITSRVDVIADWIQEQID</sequence>
<keyword evidence="5" id="KW-0378">Hydrolase</keyword>
<dbReference type="Gene3D" id="2.40.10.10">
    <property type="entry name" value="Trypsin-like serine proteases"/>
    <property type="match status" value="1"/>
</dbReference>
<comment type="similarity">
    <text evidence="1">Belongs to the peptidase S1 family.</text>
</comment>
<keyword evidence="3" id="KW-0732">Signal</keyword>
<accession>A0A4R4Y9P2</accession>
<evidence type="ECO:0000256" key="1">
    <source>
        <dbReference type="ARBA" id="ARBA00007664"/>
    </source>
</evidence>
<feature type="signal peptide" evidence="3">
    <location>
        <begin position="1"/>
        <end position="24"/>
    </location>
</feature>
<keyword evidence="6" id="KW-1185">Reference proteome</keyword>
<dbReference type="OrthoDB" id="9815928at2"/>
<comment type="caution">
    <text evidence="5">The sequence shown here is derived from an EMBL/GenBank/DDBJ whole genome shotgun (WGS) entry which is preliminary data.</text>
</comment>
<proteinExistence type="inferred from homology"/>
<feature type="domain" description="Peptidase S1" evidence="4">
    <location>
        <begin position="20"/>
        <end position="251"/>
    </location>
</feature>
<dbReference type="PROSITE" id="PS00134">
    <property type="entry name" value="TRYPSIN_HIS"/>
    <property type="match status" value="1"/>
</dbReference>
<dbReference type="EMBL" id="SMKW01000061">
    <property type="protein sequence ID" value="TDD41205.1"/>
    <property type="molecule type" value="Genomic_DNA"/>
</dbReference>
<dbReference type="Proteomes" id="UP000294947">
    <property type="component" value="Unassembled WGS sequence"/>
</dbReference>
<dbReference type="AlphaFoldDB" id="A0A4R4Y9P2"/>
<dbReference type="PANTHER" id="PTHR24276">
    <property type="entry name" value="POLYSERASE-RELATED"/>
    <property type="match status" value="1"/>
</dbReference>
<evidence type="ECO:0000256" key="2">
    <source>
        <dbReference type="ARBA" id="ARBA00023157"/>
    </source>
</evidence>
<evidence type="ECO:0000256" key="3">
    <source>
        <dbReference type="SAM" id="SignalP"/>
    </source>
</evidence>
<organism evidence="5 6">
    <name type="scientific">Saccharopolyspora elongata</name>
    <dbReference type="NCBI Taxonomy" id="2530387"/>
    <lineage>
        <taxon>Bacteria</taxon>
        <taxon>Bacillati</taxon>
        <taxon>Actinomycetota</taxon>
        <taxon>Actinomycetes</taxon>
        <taxon>Pseudonocardiales</taxon>
        <taxon>Pseudonocardiaceae</taxon>
        <taxon>Saccharopolyspora</taxon>
    </lineage>
</organism>
<dbReference type="InterPro" id="IPR043504">
    <property type="entry name" value="Peptidase_S1_PA_chymotrypsin"/>
</dbReference>
<reference evidence="5 6" key="1">
    <citation type="submission" date="2019-03" db="EMBL/GenBank/DDBJ databases">
        <title>Draft genome sequences of novel Actinobacteria.</title>
        <authorList>
            <person name="Sahin N."/>
            <person name="Ay H."/>
            <person name="Saygin H."/>
        </authorList>
    </citation>
    <scope>NUCLEOTIDE SEQUENCE [LARGE SCALE GENOMIC DNA]</scope>
    <source>
        <strain evidence="5 6">7K502</strain>
    </source>
</reference>
<name>A0A4R4Y9P2_9PSEU</name>
<keyword evidence="2" id="KW-1015">Disulfide bond</keyword>
<dbReference type="InterPro" id="IPR050430">
    <property type="entry name" value="Peptidase_S1"/>
</dbReference>
<dbReference type="GO" id="GO:0006508">
    <property type="term" value="P:proteolysis"/>
    <property type="evidence" value="ECO:0007669"/>
    <property type="project" value="UniProtKB-KW"/>
</dbReference>
<evidence type="ECO:0000313" key="6">
    <source>
        <dbReference type="Proteomes" id="UP000294947"/>
    </source>
</evidence>
<dbReference type="PROSITE" id="PS50240">
    <property type="entry name" value="TRYPSIN_DOM"/>
    <property type="match status" value="1"/>
</dbReference>
<dbReference type="SMART" id="SM00020">
    <property type="entry name" value="Tryp_SPc"/>
    <property type="match status" value="1"/>
</dbReference>
<dbReference type="InterPro" id="IPR009003">
    <property type="entry name" value="Peptidase_S1_PA"/>
</dbReference>
<dbReference type="Pfam" id="PF00089">
    <property type="entry name" value="Trypsin"/>
    <property type="match status" value="1"/>
</dbReference>
<feature type="chain" id="PRO_5020781119" evidence="3">
    <location>
        <begin position="25"/>
        <end position="251"/>
    </location>
</feature>
<dbReference type="PRINTS" id="PR00722">
    <property type="entry name" value="CHYMOTRYPSIN"/>
</dbReference>